<gene>
    <name evidence="1" type="ORF">BINDI_0405</name>
</gene>
<dbReference type="KEGG" id="bii:BINDI_0405"/>
<organism evidence="1 2">
    <name type="scientific">Bifidobacterium [indicum] DSM 20214 = LMG 11587</name>
    <dbReference type="NCBI Taxonomy" id="1341694"/>
    <lineage>
        <taxon>Bacteria</taxon>
        <taxon>Bacillati</taxon>
        <taxon>Actinomycetota</taxon>
        <taxon>Actinomycetes</taxon>
        <taxon>Bifidobacteriales</taxon>
        <taxon>Bifidobacteriaceae</taxon>
        <taxon>Bifidobacterium</taxon>
    </lineage>
</organism>
<dbReference type="Proteomes" id="UP000028569">
    <property type="component" value="Chromosome"/>
</dbReference>
<dbReference type="AlphaFoldDB" id="A0A087VTM9"/>
<dbReference type="RefSeq" id="WP_033489840.1">
    <property type="nucleotide sequence ID" value="NZ_CP006018.1"/>
</dbReference>
<sequence length="94" mass="11009">MGKFDPMKYQDPADVVLRSPRYSGPESPDQYHARIRTLLEKRKDQVLYQLDDPSLTPPRRDSLVAQYRQIKADIESIRLDARESLCAELERKYA</sequence>
<keyword evidence="2" id="KW-1185">Reference proteome</keyword>
<dbReference type="OrthoDB" id="3241969at2"/>
<dbReference type="HOGENOM" id="CLU_2380442_0_0_11"/>
<accession>A0A087VTM9</accession>
<evidence type="ECO:0000313" key="2">
    <source>
        <dbReference type="Proteomes" id="UP000028569"/>
    </source>
</evidence>
<protein>
    <submittedName>
        <fullName evidence="1">Uncharacterized protein</fullName>
    </submittedName>
</protein>
<name>A0A087VTM9_9BIFI</name>
<dbReference type="EMBL" id="CP006018">
    <property type="protein sequence ID" value="AIC91686.1"/>
    <property type="molecule type" value="Genomic_DNA"/>
</dbReference>
<reference evidence="1 2" key="1">
    <citation type="journal article" date="2014" name="Appl. Environ. Microbiol.">
        <title>Genomic encyclopedia of type strains of the genus Bifidobacterium.</title>
        <authorList>
            <person name="Milani C."/>
            <person name="Lugli G.A."/>
            <person name="Duranti S."/>
            <person name="Turroni F."/>
            <person name="Bottacini F."/>
            <person name="Mangifesta M."/>
            <person name="Sanchez B."/>
            <person name="Viappiani A."/>
            <person name="Mancabelli L."/>
            <person name="Taminiau B."/>
            <person name="Delcenserie V."/>
            <person name="Barrangou R."/>
            <person name="Margolles A."/>
            <person name="van Sinderen D."/>
            <person name="Ventura M."/>
        </authorList>
    </citation>
    <scope>NUCLEOTIDE SEQUENCE [LARGE SCALE GENOMIC DNA]</scope>
    <source>
        <strain evidence="1 2">LMG 11587</strain>
    </source>
</reference>
<evidence type="ECO:0000313" key="1">
    <source>
        <dbReference type="EMBL" id="AIC91686.1"/>
    </source>
</evidence>
<proteinExistence type="predicted"/>